<evidence type="ECO:0000313" key="13">
    <source>
        <dbReference type="EMBL" id="MBJ6726833.1"/>
    </source>
</evidence>
<dbReference type="SUPFAM" id="SSF55874">
    <property type="entry name" value="ATPase domain of HSP90 chaperone/DNA topoisomerase II/histidine kinase"/>
    <property type="match status" value="1"/>
</dbReference>
<keyword evidence="8" id="KW-0067">ATP-binding</keyword>
<dbReference type="InterPro" id="IPR004358">
    <property type="entry name" value="Sig_transdc_His_kin-like_C"/>
</dbReference>
<dbReference type="PROSITE" id="PS50109">
    <property type="entry name" value="HIS_KIN"/>
    <property type="match status" value="1"/>
</dbReference>
<accession>A0A8J7M1A6</accession>
<evidence type="ECO:0000259" key="11">
    <source>
        <dbReference type="PROSITE" id="PS50109"/>
    </source>
</evidence>
<protein>
    <recommendedName>
        <fullName evidence="3">histidine kinase</fullName>
        <ecNumber evidence="3">2.7.13.3</ecNumber>
    </recommendedName>
</protein>
<organism evidence="13 14">
    <name type="scientific">Geomesophilobacter sediminis</name>
    <dbReference type="NCBI Taxonomy" id="2798584"/>
    <lineage>
        <taxon>Bacteria</taxon>
        <taxon>Pseudomonadati</taxon>
        <taxon>Thermodesulfobacteriota</taxon>
        <taxon>Desulfuromonadia</taxon>
        <taxon>Geobacterales</taxon>
        <taxon>Geobacteraceae</taxon>
        <taxon>Geomesophilobacter</taxon>
    </lineage>
</organism>
<evidence type="ECO:0000256" key="8">
    <source>
        <dbReference type="ARBA" id="ARBA00022840"/>
    </source>
</evidence>
<dbReference type="PANTHER" id="PTHR43065:SF10">
    <property type="entry name" value="PEROXIDE STRESS-ACTIVATED HISTIDINE KINASE MAK3"/>
    <property type="match status" value="1"/>
</dbReference>
<dbReference type="Gene3D" id="3.30.565.10">
    <property type="entry name" value="Histidine kinase-like ATPase, C-terminal domain"/>
    <property type="match status" value="1"/>
</dbReference>
<feature type="domain" description="Histidine kinase" evidence="11">
    <location>
        <begin position="304"/>
        <end position="515"/>
    </location>
</feature>
<dbReference type="PANTHER" id="PTHR43065">
    <property type="entry name" value="SENSOR HISTIDINE KINASE"/>
    <property type="match status" value="1"/>
</dbReference>
<dbReference type="EC" id="2.7.13.3" evidence="3"/>
<dbReference type="InterPro" id="IPR003660">
    <property type="entry name" value="HAMP_dom"/>
</dbReference>
<dbReference type="AlphaFoldDB" id="A0A8J7M1A6"/>
<keyword evidence="14" id="KW-1185">Reference proteome</keyword>
<dbReference type="InterPro" id="IPR036097">
    <property type="entry name" value="HisK_dim/P_sf"/>
</dbReference>
<dbReference type="Proteomes" id="UP000636888">
    <property type="component" value="Unassembled WGS sequence"/>
</dbReference>
<sequence>MKIKQRQQINIIVLVVSILVIGSVFVGASLRLKRALEASDVADAILGASFERLMLRTDLHRSGSERSKIQLLAKHKQIGLLLQRALKEFPDAEDQKTIRELISLQDSIGHLSKTLRIAQEQQRQAASVDPFKQEVQDRLLIQLNTRIYETIQLDNKLQRSGARLLTSSLLLAGGGILLVLIVVSAVTIANSVWVTRSFGKRITMLRDGAVTIGGGDLAHQIPTEGDDEFSEVAVAFNEMGARLGILYRDLTRQIEERKKTELALRQAHDELEQRVADRTAELREKDRLLLVQSRQAAMGEMIGNIAHQWRQPLNSLGITIQQLLLCYDFGNFDRAFLERNVNTSMDLIQHMSATIDDFRNYFKADKERTEFKLSDAVAKTLSLVGESFRHQGIGVEVREQGDPVVSGFANEYAQVLLNILNNARDAFGERQTREPKITISIRAEGSRSVVTISDNAGGISEEIIDKIFDPYFSTKGPQYGTGVGLFMAKGIIENNMGGTLTARNSGDGAEFRIEV</sequence>
<dbReference type="SMART" id="SM00387">
    <property type="entry name" value="HATPase_c"/>
    <property type="match status" value="1"/>
</dbReference>
<dbReference type="InterPro" id="IPR005467">
    <property type="entry name" value="His_kinase_dom"/>
</dbReference>
<feature type="transmembrane region" description="Helical" evidence="10">
    <location>
        <begin position="12"/>
        <end position="30"/>
    </location>
</feature>
<keyword evidence="10" id="KW-1133">Transmembrane helix</keyword>
<dbReference type="PRINTS" id="PR00344">
    <property type="entry name" value="BCTRLSENSOR"/>
</dbReference>
<keyword evidence="6" id="KW-0547">Nucleotide-binding</keyword>
<dbReference type="InterPro" id="IPR003594">
    <property type="entry name" value="HATPase_dom"/>
</dbReference>
<keyword evidence="10" id="KW-0472">Membrane</keyword>
<gene>
    <name evidence="13" type="ORF">JFN93_19155</name>
</gene>
<evidence type="ECO:0000256" key="6">
    <source>
        <dbReference type="ARBA" id="ARBA00022741"/>
    </source>
</evidence>
<dbReference type="SUPFAM" id="SSF47384">
    <property type="entry name" value="Homodimeric domain of signal transducing histidine kinase"/>
    <property type="match status" value="1"/>
</dbReference>
<feature type="transmembrane region" description="Helical" evidence="10">
    <location>
        <begin position="169"/>
        <end position="194"/>
    </location>
</feature>
<feature type="domain" description="HAMP" evidence="12">
    <location>
        <begin position="196"/>
        <end position="248"/>
    </location>
</feature>
<evidence type="ECO:0000313" key="14">
    <source>
        <dbReference type="Proteomes" id="UP000636888"/>
    </source>
</evidence>
<comment type="caution">
    <text evidence="13">The sequence shown here is derived from an EMBL/GenBank/DDBJ whole genome shotgun (WGS) entry which is preliminary data.</text>
</comment>
<keyword evidence="5" id="KW-0808">Transferase</keyword>
<proteinExistence type="predicted"/>
<evidence type="ECO:0000256" key="4">
    <source>
        <dbReference type="ARBA" id="ARBA00022553"/>
    </source>
</evidence>
<evidence type="ECO:0000256" key="5">
    <source>
        <dbReference type="ARBA" id="ARBA00022679"/>
    </source>
</evidence>
<comment type="catalytic activity">
    <reaction evidence="1">
        <text>ATP + protein L-histidine = ADP + protein N-phospho-L-histidine.</text>
        <dbReference type="EC" id="2.7.13.3"/>
    </reaction>
</comment>
<reference evidence="13" key="1">
    <citation type="submission" date="2020-12" db="EMBL/GenBank/DDBJ databases">
        <title>Geomonas sp. Red875, isolated from river sediment.</title>
        <authorList>
            <person name="Xu Z."/>
            <person name="Zhang Z."/>
            <person name="Masuda Y."/>
            <person name="Itoh H."/>
            <person name="Senoo K."/>
        </authorList>
    </citation>
    <scope>NUCLEOTIDE SEQUENCE</scope>
    <source>
        <strain evidence="13">Red875</strain>
    </source>
</reference>
<dbReference type="GO" id="GO:0000155">
    <property type="term" value="F:phosphorelay sensor kinase activity"/>
    <property type="evidence" value="ECO:0007669"/>
    <property type="project" value="InterPro"/>
</dbReference>
<dbReference type="Gene3D" id="1.10.287.130">
    <property type="match status" value="1"/>
</dbReference>
<keyword evidence="9" id="KW-0902">Two-component regulatory system</keyword>
<dbReference type="Gene3D" id="6.10.340.10">
    <property type="match status" value="1"/>
</dbReference>
<keyword evidence="7" id="KW-0418">Kinase</keyword>
<dbReference type="GO" id="GO:0005524">
    <property type="term" value="F:ATP binding"/>
    <property type="evidence" value="ECO:0007669"/>
    <property type="project" value="UniProtKB-KW"/>
</dbReference>
<dbReference type="EMBL" id="JAEMHM010000017">
    <property type="protein sequence ID" value="MBJ6726833.1"/>
    <property type="molecule type" value="Genomic_DNA"/>
</dbReference>
<dbReference type="RefSeq" id="WP_199385742.1">
    <property type="nucleotide sequence ID" value="NZ_JAEMHM010000017.1"/>
</dbReference>
<keyword evidence="10" id="KW-0812">Transmembrane</keyword>
<dbReference type="InterPro" id="IPR036890">
    <property type="entry name" value="HATPase_C_sf"/>
</dbReference>
<dbReference type="CDD" id="cd06225">
    <property type="entry name" value="HAMP"/>
    <property type="match status" value="1"/>
</dbReference>
<dbReference type="PROSITE" id="PS50885">
    <property type="entry name" value="HAMP"/>
    <property type="match status" value="1"/>
</dbReference>
<dbReference type="GO" id="GO:0016020">
    <property type="term" value="C:membrane"/>
    <property type="evidence" value="ECO:0007669"/>
    <property type="project" value="UniProtKB-SubCell"/>
</dbReference>
<evidence type="ECO:0000256" key="7">
    <source>
        <dbReference type="ARBA" id="ARBA00022777"/>
    </source>
</evidence>
<evidence type="ECO:0000256" key="10">
    <source>
        <dbReference type="SAM" id="Phobius"/>
    </source>
</evidence>
<evidence type="ECO:0000256" key="9">
    <source>
        <dbReference type="ARBA" id="ARBA00023012"/>
    </source>
</evidence>
<comment type="subcellular location">
    <subcellularLocation>
        <location evidence="2">Membrane</location>
    </subcellularLocation>
</comment>
<dbReference type="Pfam" id="PF00672">
    <property type="entry name" value="HAMP"/>
    <property type="match status" value="1"/>
</dbReference>
<dbReference type="SUPFAM" id="SSF158472">
    <property type="entry name" value="HAMP domain-like"/>
    <property type="match status" value="1"/>
</dbReference>
<evidence type="ECO:0000259" key="12">
    <source>
        <dbReference type="PROSITE" id="PS50885"/>
    </source>
</evidence>
<evidence type="ECO:0000256" key="2">
    <source>
        <dbReference type="ARBA" id="ARBA00004370"/>
    </source>
</evidence>
<evidence type="ECO:0000256" key="3">
    <source>
        <dbReference type="ARBA" id="ARBA00012438"/>
    </source>
</evidence>
<keyword evidence="4" id="KW-0597">Phosphoprotein</keyword>
<name>A0A8J7M1A6_9BACT</name>
<dbReference type="SMART" id="SM00304">
    <property type="entry name" value="HAMP"/>
    <property type="match status" value="1"/>
</dbReference>
<dbReference type="Pfam" id="PF02518">
    <property type="entry name" value="HATPase_c"/>
    <property type="match status" value="1"/>
</dbReference>
<evidence type="ECO:0000256" key="1">
    <source>
        <dbReference type="ARBA" id="ARBA00000085"/>
    </source>
</evidence>